<reference evidence="2 6" key="1">
    <citation type="submission" date="2015-09" db="EMBL/GenBank/DDBJ databases">
        <authorList>
            <consortium name="Pathogen Informatics"/>
        </authorList>
    </citation>
    <scope>NUCLEOTIDE SEQUENCE [LARGE SCALE GENOMIC DNA]</scope>
    <source>
        <strain evidence="2 6">2789STDY5834948</strain>
    </source>
</reference>
<dbReference type="Pfam" id="PF14055">
    <property type="entry name" value="NVEALA"/>
    <property type="match status" value="1"/>
</dbReference>
<proteinExistence type="predicted"/>
<reference evidence="5 9" key="3">
    <citation type="submission" date="2020-04" db="EMBL/GenBank/DDBJ databases">
        <title>Complete Genomes and Methylome analysis of CBBP consortium that reverse antibiotic-induced susceptibility to vancomycin-resistant Enterococcus faecium infection.</title>
        <authorList>
            <person name="Fomenkov A."/>
            <person name="Zhang Z."/>
            <person name="Pamer E."/>
            <person name="Roberts R.J."/>
        </authorList>
    </citation>
    <scope>NUCLEOTIDE SEQUENCE [LARGE SCALE GENOMIC DNA]</scope>
    <source>
        <strain evidence="9">CBBP</strain>
        <strain evidence="5">CBBP-1</strain>
    </source>
</reference>
<evidence type="ECO:0000313" key="5">
    <source>
        <dbReference type="EMBL" id="QJE29842.1"/>
    </source>
</evidence>
<dbReference type="Proteomes" id="UP000471216">
    <property type="component" value="Unassembled WGS sequence"/>
</dbReference>
<name>A0A174V5W7_PARDI</name>
<dbReference type="RefSeq" id="WP_036614102.1">
    <property type="nucleotide sequence ID" value="NZ_CP051672.1"/>
</dbReference>
<dbReference type="EMBL" id="WKMX01000002">
    <property type="protein sequence ID" value="MRZ05087.1"/>
    <property type="molecule type" value="Genomic_DNA"/>
</dbReference>
<dbReference type="AlphaFoldDB" id="A0A174V5W7"/>
<evidence type="ECO:0008006" key="10">
    <source>
        <dbReference type="Google" id="ProtNLM"/>
    </source>
</evidence>
<evidence type="ECO:0000256" key="1">
    <source>
        <dbReference type="SAM" id="SignalP"/>
    </source>
</evidence>
<dbReference type="Proteomes" id="UP000095332">
    <property type="component" value="Unassembled WGS sequence"/>
</dbReference>
<evidence type="ECO:0000313" key="4">
    <source>
        <dbReference type="EMBL" id="MRZ05087.1"/>
    </source>
</evidence>
<dbReference type="EMBL" id="CP051672">
    <property type="protein sequence ID" value="QJE29842.1"/>
    <property type="molecule type" value="Genomic_DNA"/>
</dbReference>
<reference evidence="7 8" key="2">
    <citation type="journal article" date="2019" name="Nat. Med.">
        <title>A library of human gut bacterial isolates paired with longitudinal multiomics data enables mechanistic microbiome research.</title>
        <authorList>
            <person name="Poyet M."/>
            <person name="Groussin M."/>
            <person name="Gibbons S.M."/>
            <person name="Avila-Pacheco J."/>
            <person name="Jiang X."/>
            <person name="Kearney S.M."/>
            <person name="Perrotta A.R."/>
            <person name="Berdy B."/>
            <person name="Zhao S."/>
            <person name="Lieberman T.D."/>
            <person name="Swanson P.K."/>
            <person name="Smith M."/>
            <person name="Roesemann S."/>
            <person name="Alexander J.E."/>
            <person name="Rich S.A."/>
            <person name="Livny J."/>
            <person name="Vlamakis H."/>
            <person name="Clish C."/>
            <person name="Bullock K."/>
            <person name="Deik A."/>
            <person name="Scott J."/>
            <person name="Pierce K.A."/>
            <person name="Xavier R.J."/>
            <person name="Alm E.J."/>
        </authorList>
    </citation>
    <scope>NUCLEOTIDE SEQUENCE [LARGE SCALE GENOMIC DNA]</scope>
    <source>
        <strain evidence="4 8">BIOML-A10</strain>
        <strain evidence="3 7">BIOML-A11</strain>
    </source>
</reference>
<organism evidence="2 6">
    <name type="scientific">Parabacteroides distasonis</name>
    <dbReference type="NCBI Taxonomy" id="823"/>
    <lineage>
        <taxon>Bacteria</taxon>
        <taxon>Pseudomonadati</taxon>
        <taxon>Bacteroidota</taxon>
        <taxon>Bacteroidia</taxon>
        <taxon>Bacteroidales</taxon>
        <taxon>Tannerellaceae</taxon>
        <taxon>Parabacteroides</taxon>
    </lineage>
</organism>
<accession>A0A174V5W7</accession>
<sequence>MKKKIIGMAIIATIVLASAWNISQNNEIQFSSLAFNNVEALADTEVDVGEPCILYPTTCYEINDDLGHDIITGYR</sequence>
<dbReference type="Proteomes" id="UP000501982">
    <property type="component" value="Chromosome"/>
</dbReference>
<evidence type="ECO:0000313" key="9">
    <source>
        <dbReference type="Proteomes" id="UP000501982"/>
    </source>
</evidence>
<feature type="signal peptide" evidence="1">
    <location>
        <begin position="1"/>
        <end position="19"/>
    </location>
</feature>
<evidence type="ECO:0000313" key="3">
    <source>
        <dbReference type="EMBL" id="MRY83213.1"/>
    </source>
</evidence>
<evidence type="ECO:0000313" key="6">
    <source>
        <dbReference type="Proteomes" id="UP000095332"/>
    </source>
</evidence>
<feature type="chain" id="PRO_5036302340" description="NVEALA family protein" evidence="1">
    <location>
        <begin position="20"/>
        <end position="75"/>
    </location>
</feature>
<gene>
    <name evidence="2" type="ORF">ERS852560_02099</name>
    <name evidence="4" type="ORF">GKD54_02405</name>
    <name evidence="3" type="ORF">GKD58_02825</name>
    <name evidence="5" type="ORF">HHO38_16735</name>
</gene>
<evidence type="ECO:0000313" key="7">
    <source>
        <dbReference type="Proteomes" id="UP000450599"/>
    </source>
</evidence>
<dbReference type="EMBL" id="CZBM01000007">
    <property type="protein sequence ID" value="CUQ30203.1"/>
    <property type="molecule type" value="Genomic_DNA"/>
</dbReference>
<dbReference type="EMBL" id="WKMW01000002">
    <property type="protein sequence ID" value="MRY83213.1"/>
    <property type="molecule type" value="Genomic_DNA"/>
</dbReference>
<evidence type="ECO:0000313" key="8">
    <source>
        <dbReference type="Proteomes" id="UP000471216"/>
    </source>
</evidence>
<protein>
    <recommendedName>
        <fullName evidence="10">NVEALA family protein</fullName>
    </recommendedName>
</protein>
<keyword evidence="1" id="KW-0732">Signal</keyword>
<evidence type="ECO:0000313" key="2">
    <source>
        <dbReference type="EMBL" id="CUQ30203.1"/>
    </source>
</evidence>
<dbReference type="Proteomes" id="UP000450599">
    <property type="component" value="Unassembled WGS sequence"/>
</dbReference>
<dbReference type="InterPro" id="IPR025905">
    <property type="entry name" value="NVEALA"/>
</dbReference>